<accession>A0A1V9EEA9</accession>
<dbReference type="RefSeq" id="WP_081202520.1">
    <property type="nucleotide sequence ID" value="NZ_FOCZ01000006.1"/>
</dbReference>
<dbReference type="InterPro" id="IPR009057">
    <property type="entry name" value="Homeodomain-like_sf"/>
</dbReference>
<gene>
    <name evidence="5" type="ORF">A4H97_08825</name>
</gene>
<dbReference type="STRING" id="354355.SAMN05660816_03781"/>
<dbReference type="Gene3D" id="1.10.10.60">
    <property type="entry name" value="Homeodomain-like"/>
    <property type="match status" value="2"/>
</dbReference>
<evidence type="ECO:0000256" key="3">
    <source>
        <dbReference type="ARBA" id="ARBA00023163"/>
    </source>
</evidence>
<evidence type="ECO:0000259" key="4">
    <source>
        <dbReference type="PROSITE" id="PS01124"/>
    </source>
</evidence>
<dbReference type="SMART" id="SM00342">
    <property type="entry name" value="HTH_ARAC"/>
    <property type="match status" value="1"/>
</dbReference>
<sequence length="296" mass="34691">MTTTFRKQEGFEGQRLIVLPKKVISHFLAIDKLTRSLYVTDIGYYPKAQFHYLERKKGVDQCILIYCVEGKGWIEINKKKHDINPSGLITIAANAPHRYGANENDPWSIYWIHFKGEAANAFVDHMQKQSKKGQAHLTFNQNRIKLFEEIYANLEKGYSGDNLRYANMVFSHFLSSFLYEEKFNYFENKKDEDMVDRAITLMQKKLHTNIGLNELAAFSKFSIAHFSALFRKKTGHAPIQYFNHLKIQKACQYLLFTDMNVRHIASQLGIDDPYYFSRMFTRLMGVSPQHYRKRNS</sequence>
<evidence type="ECO:0000313" key="6">
    <source>
        <dbReference type="Proteomes" id="UP000192610"/>
    </source>
</evidence>
<dbReference type="InterPro" id="IPR018060">
    <property type="entry name" value="HTH_AraC"/>
</dbReference>
<feature type="domain" description="HTH araC/xylS-type" evidence="4">
    <location>
        <begin position="196"/>
        <end position="294"/>
    </location>
</feature>
<dbReference type="PANTHER" id="PTHR43280">
    <property type="entry name" value="ARAC-FAMILY TRANSCRIPTIONAL REGULATOR"/>
    <property type="match status" value="1"/>
</dbReference>
<keyword evidence="1" id="KW-0805">Transcription regulation</keyword>
<dbReference type="Gene3D" id="2.60.120.280">
    <property type="entry name" value="Regulatory protein AraC"/>
    <property type="match status" value="1"/>
</dbReference>
<comment type="caution">
    <text evidence="5">The sequence shown here is derived from an EMBL/GenBank/DDBJ whole genome shotgun (WGS) entry which is preliminary data.</text>
</comment>
<dbReference type="GO" id="GO:0003700">
    <property type="term" value="F:DNA-binding transcription factor activity"/>
    <property type="evidence" value="ECO:0007669"/>
    <property type="project" value="InterPro"/>
</dbReference>
<dbReference type="Pfam" id="PF12833">
    <property type="entry name" value="HTH_18"/>
    <property type="match status" value="1"/>
</dbReference>
<dbReference type="InterPro" id="IPR003313">
    <property type="entry name" value="AraC-bd"/>
</dbReference>
<evidence type="ECO:0000313" key="5">
    <source>
        <dbReference type="EMBL" id="OQP44469.1"/>
    </source>
</evidence>
<dbReference type="PANTHER" id="PTHR43280:SF30">
    <property type="entry name" value="MMSAB OPERON REGULATORY PROTEIN"/>
    <property type="match status" value="1"/>
</dbReference>
<dbReference type="OrthoDB" id="9813413at2"/>
<organism evidence="5 6">
    <name type="scientific">Niastella yeongjuensis</name>
    <dbReference type="NCBI Taxonomy" id="354355"/>
    <lineage>
        <taxon>Bacteria</taxon>
        <taxon>Pseudomonadati</taxon>
        <taxon>Bacteroidota</taxon>
        <taxon>Chitinophagia</taxon>
        <taxon>Chitinophagales</taxon>
        <taxon>Chitinophagaceae</taxon>
        <taxon>Niastella</taxon>
    </lineage>
</organism>
<name>A0A1V9EEA9_9BACT</name>
<dbReference type="SUPFAM" id="SSF51215">
    <property type="entry name" value="Regulatory protein AraC"/>
    <property type="match status" value="1"/>
</dbReference>
<dbReference type="AlphaFoldDB" id="A0A1V9EEA9"/>
<evidence type="ECO:0000256" key="1">
    <source>
        <dbReference type="ARBA" id="ARBA00023015"/>
    </source>
</evidence>
<reference evidence="6" key="1">
    <citation type="submission" date="2016-04" db="EMBL/GenBank/DDBJ databases">
        <authorList>
            <person name="Chen L."/>
            <person name="Zhuang W."/>
            <person name="Wang G."/>
        </authorList>
    </citation>
    <scope>NUCLEOTIDE SEQUENCE [LARGE SCALE GENOMIC DNA]</scope>
    <source>
        <strain evidence="6">17621</strain>
    </source>
</reference>
<dbReference type="Proteomes" id="UP000192610">
    <property type="component" value="Unassembled WGS sequence"/>
</dbReference>
<proteinExistence type="predicted"/>
<dbReference type="CDD" id="cd06986">
    <property type="entry name" value="cupin_MmsR-like_N"/>
    <property type="match status" value="1"/>
</dbReference>
<dbReference type="Pfam" id="PF02311">
    <property type="entry name" value="AraC_binding"/>
    <property type="match status" value="1"/>
</dbReference>
<keyword evidence="2" id="KW-0238">DNA-binding</keyword>
<keyword evidence="3" id="KW-0804">Transcription</keyword>
<dbReference type="SUPFAM" id="SSF46689">
    <property type="entry name" value="Homeodomain-like"/>
    <property type="match status" value="2"/>
</dbReference>
<dbReference type="EMBL" id="LVXG01000034">
    <property type="protein sequence ID" value="OQP44469.1"/>
    <property type="molecule type" value="Genomic_DNA"/>
</dbReference>
<dbReference type="PROSITE" id="PS01124">
    <property type="entry name" value="HTH_ARAC_FAMILY_2"/>
    <property type="match status" value="1"/>
</dbReference>
<evidence type="ECO:0000256" key="2">
    <source>
        <dbReference type="ARBA" id="ARBA00023125"/>
    </source>
</evidence>
<dbReference type="InterPro" id="IPR037923">
    <property type="entry name" value="HTH-like"/>
</dbReference>
<dbReference type="GO" id="GO:0043565">
    <property type="term" value="F:sequence-specific DNA binding"/>
    <property type="evidence" value="ECO:0007669"/>
    <property type="project" value="InterPro"/>
</dbReference>
<protein>
    <submittedName>
        <fullName evidence="5">AraC family transcriptional regulator</fullName>
    </submittedName>
</protein>
<keyword evidence="6" id="KW-1185">Reference proteome</keyword>